<dbReference type="EMBL" id="DXAM01000136">
    <property type="protein sequence ID" value="HJA05077.1"/>
    <property type="molecule type" value="Genomic_DNA"/>
</dbReference>
<evidence type="ECO:0000256" key="1">
    <source>
        <dbReference type="SAM" id="SignalP"/>
    </source>
</evidence>
<comment type="caution">
    <text evidence="2">The sequence shown here is derived from an EMBL/GenBank/DDBJ whole genome shotgun (WGS) entry which is preliminary data.</text>
</comment>
<feature type="chain" id="PRO_5039139682" evidence="1">
    <location>
        <begin position="30"/>
        <end position="395"/>
    </location>
</feature>
<reference evidence="2" key="2">
    <citation type="submission" date="2021-04" db="EMBL/GenBank/DDBJ databases">
        <authorList>
            <person name="Gilroy R."/>
        </authorList>
    </citation>
    <scope>NUCLEOTIDE SEQUENCE</scope>
    <source>
        <strain evidence="2">ChiHjej8B7-3636</strain>
    </source>
</reference>
<organism evidence="2 3">
    <name type="scientific">Candidatus Microbacterium stercoravium</name>
    <dbReference type="NCBI Taxonomy" id="2838697"/>
    <lineage>
        <taxon>Bacteria</taxon>
        <taxon>Bacillati</taxon>
        <taxon>Actinomycetota</taxon>
        <taxon>Actinomycetes</taxon>
        <taxon>Micrococcales</taxon>
        <taxon>Microbacteriaceae</taxon>
        <taxon>Microbacterium</taxon>
    </lineage>
</organism>
<reference evidence="2" key="1">
    <citation type="journal article" date="2021" name="PeerJ">
        <title>Extensive microbial diversity within the chicken gut microbiome revealed by metagenomics and culture.</title>
        <authorList>
            <person name="Gilroy R."/>
            <person name="Ravi A."/>
            <person name="Getino M."/>
            <person name="Pursley I."/>
            <person name="Horton D.L."/>
            <person name="Alikhan N.F."/>
            <person name="Baker D."/>
            <person name="Gharbi K."/>
            <person name="Hall N."/>
            <person name="Watson M."/>
            <person name="Adriaenssens E.M."/>
            <person name="Foster-Nyarko E."/>
            <person name="Jarju S."/>
            <person name="Secka A."/>
            <person name="Antonio M."/>
            <person name="Oren A."/>
            <person name="Chaudhuri R.R."/>
            <person name="La Ragione R."/>
            <person name="Hildebrand F."/>
            <person name="Pallen M.J."/>
        </authorList>
    </citation>
    <scope>NUCLEOTIDE SEQUENCE</scope>
    <source>
        <strain evidence="2">ChiHjej8B7-3636</strain>
    </source>
</reference>
<evidence type="ECO:0000313" key="2">
    <source>
        <dbReference type="EMBL" id="HJA05077.1"/>
    </source>
</evidence>
<accession>A0A9D2H5M6</accession>
<proteinExistence type="predicted"/>
<gene>
    <name evidence="2" type="ORF">H9800_09500</name>
</gene>
<protein>
    <submittedName>
        <fullName evidence="2">Uncharacterized protein</fullName>
    </submittedName>
</protein>
<evidence type="ECO:0000313" key="3">
    <source>
        <dbReference type="Proteomes" id="UP000824220"/>
    </source>
</evidence>
<feature type="signal peptide" evidence="1">
    <location>
        <begin position="1"/>
        <end position="29"/>
    </location>
</feature>
<feature type="non-terminal residue" evidence="2">
    <location>
        <position position="395"/>
    </location>
</feature>
<name>A0A9D2H5M6_9MICO</name>
<dbReference type="Proteomes" id="UP000824220">
    <property type="component" value="Unassembled WGS sequence"/>
</dbReference>
<dbReference type="AlphaFoldDB" id="A0A9D2H5M6"/>
<keyword evidence="1" id="KW-0732">Signal</keyword>
<sequence>MRITKKWLAPVAVAALAGGSLAFGPAAMAAGGATCAEDLGDTAFDGSIVVPAGETCTLGGATVSGGIVVEAGGWLDATSIEVGGNVEAIDAYGVSIDGSSVGGDVSVYGSDRGGFAYLTDLDVAGSVAAGGVDVEITDSTIGSGLLTQAAHYVQVLRTSVTGNADLVGSPFGAVVAGAIVKGSLTVDGSQNETLIGATADGEPEAWGNQIDGDLVVTGNTGNTRVAGTNVAGTITASGNDAVAVFGAGNTAAAVEGEYDGDEPGKPGGGDQSIAVTVPQQAAGELVWALDGTSGLVDLGVAESLDDRFAATGEIVPIRVLDTRVGSPSWSLTAQVSDFQAGDETISSSYLGWTPEVRENEGGAVAGAAIESGFSGGDGLSVSRTLVQANEGHDRG</sequence>